<organism evidence="2">
    <name type="scientific">Physcomitrium patens</name>
    <name type="common">Spreading-leaved earth moss</name>
    <name type="synonym">Physcomitrella patens</name>
    <dbReference type="NCBI Taxonomy" id="3218"/>
    <lineage>
        <taxon>Eukaryota</taxon>
        <taxon>Viridiplantae</taxon>
        <taxon>Streptophyta</taxon>
        <taxon>Embryophyta</taxon>
        <taxon>Bryophyta</taxon>
        <taxon>Bryophytina</taxon>
        <taxon>Bryopsida</taxon>
        <taxon>Funariidae</taxon>
        <taxon>Funariales</taxon>
        <taxon>Funariaceae</taxon>
        <taxon>Physcomitrium</taxon>
    </lineage>
</organism>
<dbReference type="EnsemblPlants" id="Pp3c3_15461V3.1">
    <property type="protein sequence ID" value="PAC:32941549.CDS.1"/>
    <property type="gene ID" value="Pp3c3_15461"/>
</dbReference>
<proteinExistence type="predicted"/>
<evidence type="ECO:0000256" key="1">
    <source>
        <dbReference type="SAM" id="Phobius"/>
    </source>
</evidence>
<keyword evidence="1" id="KW-0812">Transmembrane</keyword>
<accession>A0A2K1KUN2</accession>
<gene>
    <name evidence="2" type="ORF">PHYPA_004472</name>
</gene>
<dbReference type="Gramene" id="Pp3c3_15461V3.1">
    <property type="protein sequence ID" value="PAC:32941549.CDS.1"/>
    <property type="gene ID" value="Pp3c3_15461"/>
</dbReference>
<feature type="transmembrane region" description="Helical" evidence="1">
    <location>
        <begin position="6"/>
        <end position="31"/>
    </location>
</feature>
<reference evidence="2 4" key="1">
    <citation type="journal article" date="2008" name="Science">
        <title>The Physcomitrella genome reveals evolutionary insights into the conquest of land by plants.</title>
        <authorList>
            <person name="Rensing S."/>
            <person name="Lang D."/>
            <person name="Zimmer A."/>
            <person name="Terry A."/>
            <person name="Salamov A."/>
            <person name="Shapiro H."/>
            <person name="Nishiyama T."/>
            <person name="Perroud P.-F."/>
            <person name="Lindquist E."/>
            <person name="Kamisugi Y."/>
            <person name="Tanahashi T."/>
            <person name="Sakakibara K."/>
            <person name="Fujita T."/>
            <person name="Oishi K."/>
            <person name="Shin-I T."/>
            <person name="Kuroki Y."/>
            <person name="Toyoda A."/>
            <person name="Suzuki Y."/>
            <person name="Hashimoto A."/>
            <person name="Yamaguchi K."/>
            <person name="Sugano A."/>
            <person name="Kohara Y."/>
            <person name="Fujiyama A."/>
            <person name="Anterola A."/>
            <person name="Aoki S."/>
            <person name="Ashton N."/>
            <person name="Barbazuk W.B."/>
            <person name="Barker E."/>
            <person name="Bennetzen J."/>
            <person name="Bezanilla M."/>
            <person name="Blankenship R."/>
            <person name="Cho S.H."/>
            <person name="Dutcher S."/>
            <person name="Estelle M."/>
            <person name="Fawcett J.A."/>
            <person name="Gundlach H."/>
            <person name="Hanada K."/>
            <person name="Heyl A."/>
            <person name="Hicks K.A."/>
            <person name="Hugh J."/>
            <person name="Lohr M."/>
            <person name="Mayer K."/>
            <person name="Melkozernov A."/>
            <person name="Murata T."/>
            <person name="Nelson D."/>
            <person name="Pils B."/>
            <person name="Prigge M."/>
            <person name="Reiss B."/>
            <person name="Renner T."/>
            <person name="Rombauts S."/>
            <person name="Rushton P."/>
            <person name="Sanderfoot A."/>
            <person name="Schween G."/>
            <person name="Shiu S.-H."/>
            <person name="Stueber K."/>
            <person name="Theodoulou F.L."/>
            <person name="Tu H."/>
            <person name="Van de Peer Y."/>
            <person name="Verrier P.J."/>
            <person name="Waters E."/>
            <person name="Wood A."/>
            <person name="Yang L."/>
            <person name="Cove D."/>
            <person name="Cuming A."/>
            <person name="Hasebe M."/>
            <person name="Lucas S."/>
            <person name="Mishler D.B."/>
            <person name="Reski R."/>
            <person name="Grigoriev I."/>
            <person name="Quatrano R.S."/>
            <person name="Boore J.L."/>
        </authorList>
    </citation>
    <scope>NUCLEOTIDE SEQUENCE [LARGE SCALE GENOMIC DNA]</scope>
    <source>
        <strain evidence="3 4">cv. Gransden 2004</strain>
    </source>
</reference>
<keyword evidence="1" id="KW-0472">Membrane</keyword>
<reference evidence="2 4" key="2">
    <citation type="journal article" date="2018" name="Plant J.">
        <title>The Physcomitrella patens chromosome-scale assembly reveals moss genome structure and evolution.</title>
        <authorList>
            <person name="Lang D."/>
            <person name="Ullrich K.K."/>
            <person name="Murat F."/>
            <person name="Fuchs J."/>
            <person name="Jenkins J."/>
            <person name="Haas F.B."/>
            <person name="Piednoel M."/>
            <person name="Gundlach H."/>
            <person name="Van Bel M."/>
            <person name="Meyberg R."/>
            <person name="Vives C."/>
            <person name="Morata J."/>
            <person name="Symeonidi A."/>
            <person name="Hiss M."/>
            <person name="Muchero W."/>
            <person name="Kamisugi Y."/>
            <person name="Saleh O."/>
            <person name="Blanc G."/>
            <person name="Decker E.L."/>
            <person name="van Gessel N."/>
            <person name="Grimwood J."/>
            <person name="Hayes R.D."/>
            <person name="Graham S.W."/>
            <person name="Gunter L.E."/>
            <person name="McDaniel S.F."/>
            <person name="Hoernstein S.N.W."/>
            <person name="Larsson A."/>
            <person name="Li F.W."/>
            <person name="Perroud P.F."/>
            <person name="Phillips J."/>
            <person name="Ranjan P."/>
            <person name="Rokshar D.S."/>
            <person name="Rothfels C.J."/>
            <person name="Schneider L."/>
            <person name="Shu S."/>
            <person name="Stevenson D.W."/>
            <person name="Thummler F."/>
            <person name="Tillich M."/>
            <person name="Villarreal Aguilar J.C."/>
            <person name="Widiez T."/>
            <person name="Wong G.K."/>
            <person name="Wymore A."/>
            <person name="Zhang Y."/>
            <person name="Zimmer A.D."/>
            <person name="Quatrano R.S."/>
            <person name="Mayer K.F.X."/>
            <person name="Goodstein D."/>
            <person name="Casacuberta J.M."/>
            <person name="Vandepoele K."/>
            <person name="Reski R."/>
            <person name="Cuming A.C."/>
            <person name="Tuskan G.A."/>
            <person name="Maumus F."/>
            <person name="Salse J."/>
            <person name="Schmutz J."/>
            <person name="Rensing S.A."/>
        </authorList>
    </citation>
    <scope>NUCLEOTIDE SEQUENCE [LARGE SCALE GENOMIC DNA]</scope>
    <source>
        <strain evidence="3 4">cv. Gransden 2004</strain>
    </source>
</reference>
<name>A0A2K1KUN2_PHYPA</name>
<protein>
    <submittedName>
        <fullName evidence="2 3">Uncharacterized protein</fullName>
    </submittedName>
</protein>
<sequence length="66" mass="7431">MLLMLACFFVVIIIIIIILLCCLPSLSFLWARGLARSLSWLIALWNEEESRAWQASACVMCGWAGL</sequence>
<keyword evidence="4" id="KW-1185">Reference proteome</keyword>
<dbReference type="Proteomes" id="UP000006727">
    <property type="component" value="Chromosome 3"/>
</dbReference>
<dbReference type="AlphaFoldDB" id="A0A2K1KUN2"/>
<evidence type="ECO:0000313" key="2">
    <source>
        <dbReference type="EMBL" id="PNR57478.1"/>
    </source>
</evidence>
<evidence type="ECO:0000313" key="3">
    <source>
        <dbReference type="EnsemblPlants" id="PAC:32941549.CDS.1"/>
    </source>
</evidence>
<dbReference type="EMBL" id="ABEU02000003">
    <property type="protein sequence ID" value="PNR57478.1"/>
    <property type="molecule type" value="Genomic_DNA"/>
</dbReference>
<reference evidence="3" key="3">
    <citation type="submission" date="2020-12" db="UniProtKB">
        <authorList>
            <consortium name="EnsemblPlants"/>
        </authorList>
    </citation>
    <scope>IDENTIFICATION</scope>
</reference>
<keyword evidence="1" id="KW-1133">Transmembrane helix</keyword>
<evidence type="ECO:0000313" key="4">
    <source>
        <dbReference type="Proteomes" id="UP000006727"/>
    </source>
</evidence>
<dbReference type="InParanoid" id="A0A2K1KUN2"/>